<comment type="caution">
    <text evidence="6">The sequence shown here is derived from an EMBL/GenBank/DDBJ whole genome shotgun (WGS) entry which is preliminary data.</text>
</comment>
<gene>
    <name evidence="6" type="primary">ga08124</name>
    <name evidence="6" type="ORF">PR202_ga08124</name>
</gene>
<evidence type="ECO:0000256" key="5">
    <source>
        <dbReference type="ARBA" id="ARBA00023242"/>
    </source>
</evidence>
<evidence type="ECO:0000256" key="2">
    <source>
        <dbReference type="ARBA" id="ARBA00022723"/>
    </source>
</evidence>
<accession>A0AAV5C1P8</accession>
<reference evidence="6" key="2">
    <citation type="submission" date="2021-12" db="EMBL/GenBank/DDBJ databases">
        <title>Resequencing data analysis of finger millet.</title>
        <authorList>
            <person name="Hatakeyama M."/>
            <person name="Aluri S."/>
            <person name="Balachadran M.T."/>
            <person name="Sivarajan S.R."/>
            <person name="Poveda L."/>
            <person name="Shimizu-Inatsugi R."/>
            <person name="Schlapbach R."/>
            <person name="Sreeman S.M."/>
            <person name="Shimizu K.K."/>
        </authorList>
    </citation>
    <scope>NUCLEOTIDE SEQUENCE</scope>
</reference>
<evidence type="ECO:0000256" key="4">
    <source>
        <dbReference type="ARBA" id="ARBA00022833"/>
    </source>
</evidence>
<keyword evidence="7" id="KW-1185">Reference proteome</keyword>
<evidence type="ECO:0000256" key="1">
    <source>
        <dbReference type="ARBA" id="ARBA00004123"/>
    </source>
</evidence>
<evidence type="ECO:0008006" key="8">
    <source>
        <dbReference type="Google" id="ProtNLM"/>
    </source>
</evidence>
<dbReference type="PANTHER" id="PTHR46481:SF10">
    <property type="entry name" value="ZINC FINGER BED DOMAIN-CONTAINING PROTEIN 39"/>
    <property type="match status" value="1"/>
</dbReference>
<dbReference type="GO" id="GO:0005634">
    <property type="term" value="C:nucleus"/>
    <property type="evidence" value="ECO:0007669"/>
    <property type="project" value="UniProtKB-SubCell"/>
</dbReference>
<keyword evidence="3" id="KW-0863">Zinc-finger</keyword>
<evidence type="ECO:0000313" key="7">
    <source>
        <dbReference type="Proteomes" id="UP001054889"/>
    </source>
</evidence>
<reference evidence="6" key="1">
    <citation type="journal article" date="2018" name="DNA Res.">
        <title>Multiple hybrid de novo genome assembly of finger millet, an orphan allotetraploid crop.</title>
        <authorList>
            <person name="Hatakeyama M."/>
            <person name="Aluri S."/>
            <person name="Balachadran M.T."/>
            <person name="Sivarajan S.R."/>
            <person name="Patrignani A."/>
            <person name="Gruter S."/>
            <person name="Poveda L."/>
            <person name="Shimizu-Inatsugi R."/>
            <person name="Baeten J."/>
            <person name="Francoijs K.J."/>
            <person name="Nataraja K.N."/>
            <person name="Reddy Y.A.N."/>
            <person name="Phadnis S."/>
            <person name="Ravikumar R.L."/>
            <person name="Schlapbach R."/>
            <person name="Sreeman S.M."/>
            <person name="Shimizu K.K."/>
        </authorList>
    </citation>
    <scope>NUCLEOTIDE SEQUENCE</scope>
</reference>
<dbReference type="AlphaFoldDB" id="A0AAV5C1P8"/>
<dbReference type="PANTHER" id="PTHR46481">
    <property type="entry name" value="ZINC FINGER BED DOMAIN-CONTAINING PROTEIN 4"/>
    <property type="match status" value="1"/>
</dbReference>
<keyword evidence="4" id="KW-0862">Zinc</keyword>
<evidence type="ECO:0000256" key="3">
    <source>
        <dbReference type="ARBA" id="ARBA00022771"/>
    </source>
</evidence>
<sequence length="96" mass="10897">MFNALLKSLRDWNLEHKLFSITLDNATNNDKIVGHLKANFLGRDLIPCNGELLHMRCAARATILSHPIHRYLSTISHRIGHPSSIKEHDATRAISF</sequence>
<proteinExistence type="predicted"/>
<name>A0AAV5C1P8_ELECO</name>
<dbReference type="EMBL" id="BQKI01000003">
    <property type="protein sequence ID" value="GJM91718.1"/>
    <property type="molecule type" value="Genomic_DNA"/>
</dbReference>
<dbReference type="InterPro" id="IPR052035">
    <property type="entry name" value="ZnF_BED_domain_contain"/>
</dbReference>
<dbReference type="GO" id="GO:0008270">
    <property type="term" value="F:zinc ion binding"/>
    <property type="evidence" value="ECO:0007669"/>
    <property type="project" value="UniProtKB-KW"/>
</dbReference>
<keyword evidence="2" id="KW-0479">Metal-binding</keyword>
<evidence type="ECO:0000313" key="6">
    <source>
        <dbReference type="EMBL" id="GJM91718.1"/>
    </source>
</evidence>
<protein>
    <recommendedName>
        <fullName evidence="8">AC transposase</fullName>
    </recommendedName>
</protein>
<dbReference type="Proteomes" id="UP001054889">
    <property type="component" value="Unassembled WGS sequence"/>
</dbReference>
<organism evidence="6 7">
    <name type="scientific">Eleusine coracana subsp. coracana</name>
    <dbReference type="NCBI Taxonomy" id="191504"/>
    <lineage>
        <taxon>Eukaryota</taxon>
        <taxon>Viridiplantae</taxon>
        <taxon>Streptophyta</taxon>
        <taxon>Embryophyta</taxon>
        <taxon>Tracheophyta</taxon>
        <taxon>Spermatophyta</taxon>
        <taxon>Magnoliopsida</taxon>
        <taxon>Liliopsida</taxon>
        <taxon>Poales</taxon>
        <taxon>Poaceae</taxon>
        <taxon>PACMAD clade</taxon>
        <taxon>Chloridoideae</taxon>
        <taxon>Cynodonteae</taxon>
        <taxon>Eleusininae</taxon>
        <taxon>Eleusine</taxon>
    </lineage>
</organism>
<comment type="subcellular location">
    <subcellularLocation>
        <location evidence="1">Nucleus</location>
    </subcellularLocation>
</comment>
<keyword evidence="5" id="KW-0539">Nucleus</keyword>